<evidence type="ECO:0000313" key="2">
    <source>
        <dbReference type="EMBL" id="CAE2279331.1"/>
    </source>
</evidence>
<accession>A0A7S4JZX1</accession>
<feature type="chain" id="PRO_5031221340" description="Indole-3-glycerol-phosphate synthase" evidence="1">
    <location>
        <begin position="22"/>
        <end position="326"/>
    </location>
</feature>
<proteinExistence type="predicted"/>
<dbReference type="AlphaFoldDB" id="A0A7S4JZX1"/>
<reference evidence="2" key="1">
    <citation type="submission" date="2021-01" db="EMBL/GenBank/DDBJ databases">
        <authorList>
            <person name="Corre E."/>
            <person name="Pelletier E."/>
            <person name="Niang G."/>
            <person name="Scheremetjew M."/>
            <person name="Finn R."/>
            <person name="Kale V."/>
            <person name="Holt S."/>
            <person name="Cochrane G."/>
            <person name="Meng A."/>
            <person name="Brown T."/>
            <person name="Cohen L."/>
        </authorList>
    </citation>
    <scope>NUCLEOTIDE SEQUENCE</scope>
    <source>
        <strain evidence="2">Isolate 1302-5</strain>
    </source>
</reference>
<feature type="signal peptide" evidence="1">
    <location>
        <begin position="1"/>
        <end position="21"/>
    </location>
</feature>
<keyword evidence="1" id="KW-0732">Signal</keyword>
<evidence type="ECO:0000256" key="1">
    <source>
        <dbReference type="SAM" id="SignalP"/>
    </source>
</evidence>
<gene>
    <name evidence="2" type="ORF">OAUR00152_LOCUS36709</name>
</gene>
<dbReference type="EMBL" id="HBKQ01053322">
    <property type="protein sequence ID" value="CAE2279331.1"/>
    <property type="molecule type" value="Transcribed_RNA"/>
</dbReference>
<name>A0A7S4JZX1_9STRA</name>
<organism evidence="2">
    <name type="scientific">Odontella aurita</name>
    <dbReference type="NCBI Taxonomy" id="265563"/>
    <lineage>
        <taxon>Eukaryota</taxon>
        <taxon>Sar</taxon>
        <taxon>Stramenopiles</taxon>
        <taxon>Ochrophyta</taxon>
        <taxon>Bacillariophyta</taxon>
        <taxon>Mediophyceae</taxon>
        <taxon>Biddulphiophycidae</taxon>
        <taxon>Eupodiscales</taxon>
        <taxon>Odontellaceae</taxon>
        <taxon>Odontella</taxon>
    </lineage>
</organism>
<protein>
    <recommendedName>
        <fullName evidence="3">Indole-3-glycerol-phosphate synthase</fullName>
    </recommendedName>
</protein>
<evidence type="ECO:0008006" key="3">
    <source>
        <dbReference type="Google" id="ProtNLM"/>
    </source>
</evidence>
<sequence>MILRRKKHTLLLLSYASYSAAFQPSSSFRPSIKSQGHDNFSRSNEISRIGAISMSISATTSFGTASGALKVVLKKPSKVLTVCLEYDENAGTKNTPSLTALEQETLSMQLRKLKAAAVWTSDVEKLAVFAREQELAMGNFPGPCPVVFSGSSDRIKDAVAAGASAVVLGVDSLSEEGGDDIETEVIWRVSSAEEVERVTTAIGDCVDNACFLIDCATVEGVVETLEVVPQAAVRIAVVDAMQPKDEEVNFARSLKRNGCASILVRGACVGDAEDVDYARFVVEELTSKKSSEFNFSGLTGSANGHFGGVASSGETSKWRRAKAIDS</sequence>